<protein>
    <submittedName>
        <fullName evidence="1">Uncharacterized protein</fullName>
    </submittedName>
</protein>
<evidence type="ECO:0000313" key="1">
    <source>
        <dbReference type="EMBL" id="RUA23254.1"/>
    </source>
</evidence>
<comment type="caution">
    <text evidence="1">The sequence shown here is derived from an EMBL/GenBank/DDBJ whole genome shotgun (WGS) entry which is preliminary data.</text>
</comment>
<organism evidence="1">
    <name type="scientific">Billgrantia gudaonensis</name>
    <dbReference type="NCBI Taxonomy" id="376427"/>
    <lineage>
        <taxon>Bacteria</taxon>
        <taxon>Pseudomonadati</taxon>
        <taxon>Pseudomonadota</taxon>
        <taxon>Gammaproteobacteria</taxon>
        <taxon>Oceanospirillales</taxon>
        <taxon>Halomonadaceae</taxon>
        <taxon>Billgrantia</taxon>
    </lineage>
</organism>
<name>A0A3S0NEM4_9GAMM</name>
<accession>A0A3S0NEM4</accession>
<gene>
    <name evidence="1" type="ORF">DSL92_00380</name>
</gene>
<reference evidence="1" key="1">
    <citation type="submission" date="2018-12" db="EMBL/GenBank/DDBJ databases">
        <authorList>
            <person name="Jadhav K."/>
            <person name="Kushwaha B."/>
            <person name="Jadhav I."/>
        </authorList>
    </citation>
    <scope>NUCLEOTIDE SEQUENCE [LARGE SCALE GENOMIC DNA]</scope>
    <source>
        <strain evidence="1">SBS 10</strain>
    </source>
</reference>
<sequence>MSYAVMDAMREGSLDGVVVHQRHLVPRQLADEGIPTRMLRLEEHGLPGRGGDLMANRDRLSSKREVVELVTALEKPRFGSSITARPGELMTEAEPALDDPVMHEAWKDVFPRLAQRLPPWTKGAMLVRGNVVGSGIDRQREPRGA</sequence>
<proteinExistence type="predicted"/>
<dbReference type="AlphaFoldDB" id="A0A3S0NEM4"/>
<dbReference type="EMBL" id="RXHI01000001">
    <property type="protein sequence ID" value="RUA23254.1"/>
    <property type="molecule type" value="Genomic_DNA"/>
</dbReference>